<evidence type="ECO:0000256" key="1">
    <source>
        <dbReference type="SAM" id="MobiDB-lite"/>
    </source>
</evidence>
<protein>
    <submittedName>
        <fullName evidence="3">DUF1134 domain-containing protein</fullName>
    </submittedName>
</protein>
<accession>A0A5C6TUS0</accession>
<comment type="caution">
    <text evidence="3">The sequence shown here is derived from an EMBL/GenBank/DDBJ whole genome shotgun (WGS) entry which is preliminary data.</text>
</comment>
<proteinExistence type="predicted"/>
<keyword evidence="4" id="KW-1185">Reference proteome</keyword>
<dbReference type="Pfam" id="PF06577">
    <property type="entry name" value="EipA"/>
    <property type="match status" value="1"/>
</dbReference>
<feature type="signal peptide" evidence="2">
    <location>
        <begin position="1"/>
        <end position="24"/>
    </location>
</feature>
<dbReference type="RefSeq" id="WP_147043127.1">
    <property type="nucleotide sequence ID" value="NZ_BAABIR010000004.1"/>
</dbReference>
<sequence>MLKSIRIIAAAALAVAPAVAPAQAVDPYQAHAARTQQQTTSDWPDPYAAQTQSPPATGSEWVPVDSGQAPAQDDWSQGTDPYRSRNDGQPDSDYGTGYDSGRGRAGDQVARRTMERESTVPRRDVFNAAEGVFGRGAQGLGTLLERILREQGEPTAYIAGSEAGGAFVFGLRYGSGIMHHQIEGDRTVYWTGPSLGFDAGADANKVFVLVYNLHDSQDLFKRFPAGEGHAYFVGGFSAQYMRHGDIVLIPIRLGVGLRLGINAGYMRFSERNRWLPF</sequence>
<evidence type="ECO:0000313" key="4">
    <source>
        <dbReference type="Proteomes" id="UP000321249"/>
    </source>
</evidence>
<feature type="compositionally biased region" description="Low complexity" evidence="1">
    <location>
        <begin position="30"/>
        <end position="40"/>
    </location>
</feature>
<dbReference type="InterPro" id="IPR008325">
    <property type="entry name" value="EipA-like"/>
</dbReference>
<feature type="compositionally biased region" description="Basic and acidic residues" evidence="1">
    <location>
        <begin position="101"/>
        <end position="118"/>
    </location>
</feature>
<feature type="region of interest" description="Disordered" evidence="1">
    <location>
        <begin position="30"/>
        <end position="118"/>
    </location>
</feature>
<gene>
    <name evidence="3" type="ORF">FRZ32_08645</name>
</gene>
<feature type="chain" id="PRO_5022909690" evidence="2">
    <location>
        <begin position="25"/>
        <end position="277"/>
    </location>
</feature>
<dbReference type="AlphaFoldDB" id="A0A5C6TUS0"/>
<evidence type="ECO:0000256" key="2">
    <source>
        <dbReference type="SAM" id="SignalP"/>
    </source>
</evidence>
<dbReference type="OrthoDB" id="9796051at2"/>
<evidence type="ECO:0000313" key="3">
    <source>
        <dbReference type="EMBL" id="TXC63721.1"/>
    </source>
</evidence>
<name>A0A5C6TUS0_9SPHN</name>
<keyword evidence="2" id="KW-0732">Signal</keyword>
<organism evidence="3 4">
    <name type="scientific">Allosphingosinicella ginsenosidimutans</name>
    <dbReference type="NCBI Taxonomy" id="1176539"/>
    <lineage>
        <taxon>Bacteria</taxon>
        <taxon>Pseudomonadati</taxon>
        <taxon>Pseudomonadota</taxon>
        <taxon>Alphaproteobacteria</taxon>
        <taxon>Sphingomonadales</taxon>
        <taxon>Sphingomonadaceae</taxon>
        <taxon>Allosphingosinicella</taxon>
    </lineage>
</organism>
<dbReference type="EMBL" id="VOQQ01000001">
    <property type="protein sequence ID" value="TXC63721.1"/>
    <property type="molecule type" value="Genomic_DNA"/>
</dbReference>
<reference evidence="3 4" key="1">
    <citation type="journal article" date="2015" name="J. Microbiol.">
        <title>Sphingosinicella ginsenosidimutans sp. nov., with ginsenoside converting activity.</title>
        <authorList>
            <person name="Kim J.K."/>
            <person name="Kang M.S."/>
            <person name="Park S.C."/>
            <person name="Kim K.M."/>
            <person name="Choi K."/>
            <person name="Yoon M.H."/>
            <person name="Im W.T."/>
        </authorList>
    </citation>
    <scope>NUCLEOTIDE SEQUENCE [LARGE SCALE GENOMIC DNA]</scope>
    <source>
        <strain evidence="3 4">BS-11</strain>
    </source>
</reference>
<dbReference type="Proteomes" id="UP000321249">
    <property type="component" value="Unassembled WGS sequence"/>
</dbReference>